<dbReference type="PROSITE" id="PS00544">
    <property type="entry name" value="METMALONYL_COA_MUTASE"/>
    <property type="match status" value="1"/>
</dbReference>
<dbReference type="InterPro" id="IPR058549">
    <property type="entry name" value="MeMalonylCoA_mutase_a/b_site"/>
</dbReference>
<proteinExistence type="inferred from homology"/>
<dbReference type="InterPro" id="IPR006098">
    <property type="entry name" value="MMCoA_mutase_a_cat"/>
</dbReference>
<dbReference type="PANTHER" id="PTHR48101:SF4">
    <property type="entry name" value="METHYLMALONYL-COA MUTASE, MITOCHONDRIAL"/>
    <property type="match status" value="1"/>
</dbReference>
<evidence type="ECO:0000256" key="1">
    <source>
        <dbReference type="ARBA" id="ARBA00001922"/>
    </source>
</evidence>
<dbReference type="OMA" id="IQEETHI"/>
<comment type="cofactor">
    <cofactor evidence="1">
        <name>adenosylcob(III)alamin</name>
        <dbReference type="ChEBI" id="CHEBI:18408"/>
    </cofactor>
</comment>
<feature type="domain" description="B12-binding" evidence="11">
    <location>
        <begin position="610"/>
        <end position="742"/>
    </location>
</feature>
<dbReference type="CDD" id="cd03679">
    <property type="entry name" value="MM_CoA_mutase_alpha_like"/>
    <property type="match status" value="1"/>
</dbReference>
<dbReference type="FunFam" id="3.40.50.280:FF:000002">
    <property type="entry name" value="Methylmalonyl-CoA mutase, mitochondrial"/>
    <property type="match status" value="1"/>
</dbReference>
<dbReference type="GO" id="GO:0005759">
    <property type="term" value="C:mitochondrial matrix"/>
    <property type="evidence" value="ECO:0007669"/>
    <property type="project" value="UniProtKB-SubCell"/>
</dbReference>
<dbReference type="CDD" id="cd02071">
    <property type="entry name" value="MM_CoA_mut_B12_BD"/>
    <property type="match status" value="1"/>
</dbReference>
<dbReference type="AlphaFoldDB" id="A0A137PE81"/>
<evidence type="ECO:0000256" key="2">
    <source>
        <dbReference type="ARBA" id="ARBA00004305"/>
    </source>
</evidence>
<comment type="subcellular location">
    <subcellularLocation>
        <location evidence="2">Mitochondrion matrix</location>
    </subcellularLocation>
</comment>
<accession>A0A137PE81</accession>
<dbReference type="Proteomes" id="UP000070444">
    <property type="component" value="Unassembled WGS sequence"/>
</dbReference>
<evidence type="ECO:0000259" key="11">
    <source>
        <dbReference type="PROSITE" id="PS51332"/>
    </source>
</evidence>
<dbReference type="InterPro" id="IPR036724">
    <property type="entry name" value="Cobalamin-bd_sf"/>
</dbReference>
<dbReference type="InterPro" id="IPR016176">
    <property type="entry name" value="Cbl-dep_enz_cat"/>
</dbReference>
<evidence type="ECO:0000256" key="5">
    <source>
        <dbReference type="ARBA" id="ARBA00022628"/>
    </source>
</evidence>
<dbReference type="GO" id="GO:0019678">
    <property type="term" value="P:propionate metabolic process, methylmalonyl pathway"/>
    <property type="evidence" value="ECO:0007669"/>
    <property type="project" value="TreeGrafter"/>
</dbReference>
<dbReference type="Gene3D" id="3.40.50.280">
    <property type="entry name" value="Cobalamin-binding domain"/>
    <property type="match status" value="1"/>
</dbReference>
<keyword evidence="7" id="KW-0809">Transit peptide</keyword>
<evidence type="ECO:0000256" key="9">
    <source>
        <dbReference type="ARBA" id="ARBA00023235"/>
    </source>
</evidence>
<keyword evidence="9" id="KW-0413">Isomerase</keyword>
<dbReference type="OrthoDB" id="198977at2759"/>
<keyword evidence="6" id="KW-0479">Metal-binding</keyword>
<sequence>MLRQFTRLSKPNNIKFNKYLAYSSSSSGTWKVPLHPEWSELVKKELKGKDPEETLTWNTAEGIKVKPVYTKKDTEGIAEEIPGGFPFTRGPYASMYTYRPWTVRQYAGFSTVEESNKFYRKNLAAGQQGLSVAFDLATHRGYDSDHPRVVGDVGMAGVAIDSVEDTKILFDGIPLNKMSVSMTMNGAVLPILAMYIVTGLEQGAKLSELAGTIQNDILKEFMVRNTFIYPPEPSMRIIGDIFSYTAKNMPKYNSISISGYHLQEAGADNVLELAFTIADGLEYVRTGIKAGMTVDEFAPRLSFFWAIGMNFYMEIAKMRAARRLWAHLIKEKFQPKNKKSMLLRTHSQTSGWSLTEQDPYNNVIRTTVEAMAATLGGTQSLHTNALDEAIGLPTEFSARIARNTQLILQEEAMIPKVADPWGGSYMMESLTNDIYDAALKLITEIEEMGGMAKAVDSGMPKLKIEESAAKRQARIDSGKETIVGVNKYRLEKEDDLDILAIDNTKVRKSQIARIEKVKAERDSQKAQACIEALTKSAETGKGNLLELSIEAAKARCTVGEISDALEKVFGRHSPQNRVVSGAYKSEYGEHDEVTLTQDAINKFTQDHGRPPRLLVAKMGQDGHDRGAKVIASGFADLGFDVDVGPLFQTPAEVARQAIDADVHVVGVSSQAAGHKTLVPALIEELKKLGADDKLVIAGGVIPVQDYQFLFDHGVAAVFGPGTKIPVAAREVVHKIDKSLQQASTH</sequence>
<dbReference type="NCBIfam" id="NF006944">
    <property type="entry name" value="PRK09426.1"/>
    <property type="match status" value="1"/>
</dbReference>
<evidence type="ECO:0000256" key="6">
    <source>
        <dbReference type="ARBA" id="ARBA00022723"/>
    </source>
</evidence>
<evidence type="ECO:0000256" key="8">
    <source>
        <dbReference type="ARBA" id="ARBA00023128"/>
    </source>
</evidence>
<dbReference type="InterPro" id="IPR006099">
    <property type="entry name" value="MeMalonylCoA_mutase_a/b_cat"/>
</dbReference>
<dbReference type="SUPFAM" id="SSF52242">
    <property type="entry name" value="Cobalamin (vitamin B12)-binding domain"/>
    <property type="match status" value="1"/>
</dbReference>
<dbReference type="InterPro" id="IPR006159">
    <property type="entry name" value="Acid_CoA_mut_C"/>
</dbReference>
<organism evidence="12 13">
    <name type="scientific">Conidiobolus coronatus (strain ATCC 28846 / CBS 209.66 / NRRL 28638)</name>
    <name type="common">Delacroixia coronata</name>
    <dbReference type="NCBI Taxonomy" id="796925"/>
    <lineage>
        <taxon>Eukaryota</taxon>
        <taxon>Fungi</taxon>
        <taxon>Fungi incertae sedis</taxon>
        <taxon>Zoopagomycota</taxon>
        <taxon>Entomophthoromycotina</taxon>
        <taxon>Entomophthoromycetes</taxon>
        <taxon>Entomophthorales</taxon>
        <taxon>Ancylistaceae</taxon>
        <taxon>Conidiobolus</taxon>
    </lineage>
</organism>
<dbReference type="Pfam" id="PF02310">
    <property type="entry name" value="B12-binding"/>
    <property type="match status" value="1"/>
</dbReference>
<evidence type="ECO:0000256" key="4">
    <source>
        <dbReference type="ARBA" id="ARBA00012398"/>
    </source>
</evidence>
<evidence type="ECO:0000256" key="10">
    <source>
        <dbReference type="ARBA" id="ARBA00023285"/>
    </source>
</evidence>
<evidence type="ECO:0000256" key="3">
    <source>
        <dbReference type="ARBA" id="ARBA00008465"/>
    </source>
</evidence>
<protein>
    <recommendedName>
        <fullName evidence="4">methylmalonyl-CoA mutase</fullName>
        <ecNumber evidence="4">5.4.99.2</ecNumber>
    </recommendedName>
</protein>
<dbReference type="GO" id="GO:0046872">
    <property type="term" value="F:metal ion binding"/>
    <property type="evidence" value="ECO:0007669"/>
    <property type="project" value="UniProtKB-KW"/>
</dbReference>
<dbReference type="EC" id="5.4.99.2" evidence="4"/>
<name>A0A137PE81_CONC2</name>
<dbReference type="InterPro" id="IPR006158">
    <property type="entry name" value="Cobalamin-bd"/>
</dbReference>
<dbReference type="EMBL" id="KQ964439">
    <property type="protein sequence ID" value="KXN73306.1"/>
    <property type="molecule type" value="Genomic_DNA"/>
</dbReference>
<dbReference type="PROSITE" id="PS51332">
    <property type="entry name" value="B12_BINDING"/>
    <property type="match status" value="1"/>
</dbReference>
<dbReference type="STRING" id="796925.A0A137PE81"/>
<dbReference type="SUPFAM" id="SSF51703">
    <property type="entry name" value="Cobalamin (vitamin B12)-dependent enzymes"/>
    <property type="match status" value="1"/>
</dbReference>
<dbReference type="Gene3D" id="3.20.20.240">
    <property type="entry name" value="Methylmalonyl-CoA mutase"/>
    <property type="match status" value="1"/>
</dbReference>
<dbReference type="PANTHER" id="PTHR48101">
    <property type="entry name" value="METHYLMALONYL-COA MUTASE, MITOCHONDRIAL-RELATED"/>
    <property type="match status" value="1"/>
</dbReference>
<dbReference type="NCBIfam" id="TIGR00640">
    <property type="entry name" value="acid_CoA_mut_C"/>
    <property type="match status" value="1"/>
</dbReference>
<keyword evidence="5" id="KW-0846">Cobalamin</keyword>
<comment type="similarity">
    <text evidence="3">Belongs to the methylmalonyl-CoA mutase family.</text>
</comment>
<dbReference type="FunFam" id="3.20.20.240:FF:000002">
    <property type="entry name" value="Methylmalonyl-CoA mutase, mitochondrial"/>
    <property type="match status" value="1"/>
</dbReference>
<gene>
    <name evidence="12" type="ORF">CONCODRAFT_3785</name>
</gene>
<dbReference type="Pfam" id="PF01642">
    <property type="entry name" value="MM_CoA_mutase"/>
    <property type="match status" value="1"/>
</dbReference>
<dbReference type="GO" id="GO:0004494">
    <property type="term" value="F:methylmalonyl-CoA mutase activity"/>
    <property type="evidence" value="ECO:0007669"/>
    <property type="project" value="UniProtKB-EC"/>
</dbReference>
<evidence type="ECO:0000256" key="7">
    <source>
        <dbReference type="ARBA" id="ARBA00022946"/>
    </source>
</evidence>
<evidence type="ECO:0000313" key="12">
    <source>
        <dbReference type="EMBL" id="KXN73306.1"/>
    </source>
</evidence>
<keyword evidence="13" id="KW-1185">Reference proteome</keyword>
<dbReference type="NCBIfam" id="TIGR00641">
    <property type="entry name" value="acid_CoA_mut_N"/>
    <property type="match status" value="1"/>
</dbReference>
<evidence type="ECO:0000313" key="13">
    <source>
        <dbReference type="Proteomes" id="UP000070444"/>
    </source>
</evidence>
<keyword evidence="8" id="KW-0496">Mitochondrion</keyword>
<keyword evidence="10" id="KW-0170">Cobalt</keyword>
<dbReference type="GO" id="GO:0031419">
    <property type="term" value="F:cobalamin binding"/>
    <property type="evidence" value="ECO:0007669"/>
    <property type="project" value="UniProtKB-KW"/>
</dbReference>
<reference evidence="12 13" key="1">
    <citation type="journal article" date="2015" name="Genome Biol. Evol.">
        <title>Phylogenomic analyses indicate that early fungi evolved digesting cell walls of algal ancestors of land plants.</title>
        <authorList>
            <person name="Chang Y."/>
            <person name="Wang S."/>
            <person name="Sekimoto S."/>
            <person name="Aerts A.L."/>
            <person name="Choi C."/>
            <person name="Clum A."/>
            <person name="LaButti K.M."/>
            <person name="Lindquist E.A."/>
            <person name="Yee Ngan C."/>
            <person name="Ohm R.A."/>
            <person name="Salamov A.A."/>
            <person name="Grigoriev I.V."/>
            <person name="Spatafora J.W."/>
            <person name="Berbee M.L."/>
        </authorList>
    </citation>
    <scope>NUCLEOTIDE SEQUENCE [LARGE SCALE GENOMIC DNA]</scope>
    <source>
        <strain evidence="12 13">NRRL 28638</strain>
    </source>
</reference>